<reference evidence="2 3" key="1">
    <citation type="submission" date="2021-04" db="EMBL/GenBank/DDBJ databases">
        <authorList>
            <person name="Bliznina A."/>
        </authorList>
    </citation>
    <scope>NUCLEOTIDE SEQUENCE [LARGE SCALE GENOMIC DNA]</scope>
</reference>
<keyword evidence="1" id="KW-1133">Transmembrane helix</keyword>
<name>A0ABN7TB50_OIKDI</name>
<protein>
    <submittedName>
        <fullName evidence="2">Oidioi.mRNA.OKI2018_I69.chr2.g7538.t1.cds</fullName>
    </submittedName>
</protein>
<evidence type="ECO:0000256" key="1">
    <source>
        <dbReference type="SAM" id="Phobius"/>
    </source>
</evidence>
<keyword evidence="1" id="KW-0812">Transmembrane</keyword>
<dbReference type="Proteomes" id="UP001158576">
    <property type="component" value="Chromosome 2"/>
</dbReference>
<sequence>MQYLSLNHYDIPLYAQMLEHVVELKILREKQLGLVSLLIPEIRKKHKRLRISKGICTAVGLAATSLLFTPAAPAAVIALGSTAAAGGVTTAVCDYFKSKSQTKELQMVLELSREAEKIYVLCKREFTSLGLFIFFKISKYL</sequence>
<feature type="transmembrane region" description="Helical" evidence="1">
    <location>
        <begin position="51"/>
        <end position="68"/>
    </location>
</feature>
<accession>A0ABN7TB50</accession>
<proteinExistence type="predicted"/>
<organism evidence="2 3">
    <name type="scientific">Oikopleura dioica</name>
    <name type="common">Tunicate</name>
    <dbReference type="NCBI Taxonomy" id="34765"/>
    <lineage>
        <taxon>Eukaryota</taxon>
        <taxon>Metazoa</taxon>
        <taxon>Chordata</taxon>
        <taxon>Tunicata</taxon>
        <taxon>Appendicularia</taxon>
        <taxon>Copelata</taxon>
        <taxon>Oikopleuridae</taxon>
        <taxon>Oikopleura</taxon>
    </lineage>
</organism>
<evidence type="ECO:0000313" key="2">
    <source>
        <dbReference type="EMBL" id="CAG5113427.1"/>
    </source>
</evidence>
<dbReference type="EMBL" id="OU015567">
    <property type="protein sequence ID" value="CAG5113427.1"/>
    <property type="molecule type" value="Genomic_DNA"/>
</dbReference>
<keyword evidence="3" id="KW-1185">Reference proteome</keyword>
<evidence type="ECO:0000313" key="3">
    <source>
        <dbReference type="Proteomes" id="UP001158576"/>
    </source>
</evidence>
<keyword evidence="1" id="KW-0472">Membrane</keyword>
<gene>
    <name evidence="2" type="ORF">OKIOD_LOCUS16303</name>
</gene>